<dbReference type="PANTHER" id="PTHR23076:SF97">
    <property type="entry name" value="ATP-DEPENDENT ZINC METALLOPROTEASE YME1L1"/>
    <property type="match status" value="1"/>
</dbReference>
<dbReference type="GeneID" id="81374433"/>
<feature type="compositionally biased region" description="Polar residues" evidence="2">
    <location>
        <begin position="156"/>
        <end position="171"/>
    </location>
</feature>
<dbReference type="GO" id="GO:0004176">
    <property type="term" value="F:ATP-dependent peptidase activity"/>
    <property type="evidence" value="ECO:0007669"/>
    <property type="project" value="InterPro"/>
</dbReference>
<dbReference type="GO" id="GO:0005743">
    <property type="term" value="C:mitochondrial inner membrane"/>
    <property type="evidence" value="ECO:0007669"/>
    <property type="project" value="TreeGrafter"/>
</dbReference>
<proteinExistence type="predicted"/>
<keyword evidence="4" id="KW-0378">Hydrolase</keyword>
<evidence type="ECO:0000313" key="5">
    <source>
        <dbReference type="Proteomes" id="UP001147747"/>
    </source>
</evidence>
<dbReference type="GO" id="GO:0005524">
    <property type="term" value="F:ATP binding"/>
    <property type="evidence" value="ECO:0007669"/>
    <property type="project" value="InterPro"/>
</dbReference>
<keyword evidence="4" id="KW-0645">Protease</keyword>
<feature type="coiled-coil region" evidence="1">
    <location>
        <begin position="79"/>
        <end position="121"/>
    </location>
</feature>
<evidence type="ECO:0000256" key="1">
    <source>
        <dbReference type="SAM" id="Coils"/>
    </source>
</evidence>
<accession>A0A9W9VS81</accession>
<dbReference type="OrthoDB" id="1413014at2759"/>
<gene>
    <name evidence="4" type="ORF">N7509_010816</name>
</gene>
<evidence type="ECO:0000313" key="4">
    <source>
        <dbReference type="EMBL" id="KAJ5388275.1"/>
    </source>
</evidence>
<comment type="caution">
    <text evidence="4">The sequence shown here is derived from an EMBL/GenBank/DDBJ whole genome shotgun (WGS) entry which is preliminary data.</text>
</comment>
<reference evidence="4" key="2">
    <citation type="journal article" date="2023" name="IMA Fungus">
        <title>Comparative genomic study of the Penicillium genus elucidates a diverse pangenome and 15 lateral gene transfer events.</title>
        <authorList>
            <person name="Petersen C."/>
            <person name="Sorensen T."/>
            <person name="Nielsen M.R."/>
            <person name="Sondergaard T.E."/>
            <person name="Sorensen J.L."/>
            <person name="Fitzpatrick D.A."/>
            <person name="Frisvad J.C."/>
            <person name="Nielsen K.L."/>
        </authorList>
    </citation>
    <scope>NUCLEOTIDE SEQUENCE</scope>
    <source>
        <strain evidence="4">IBT 29677</strain>
    </source>
</reference>
<dbReference type="InterPro" id="IPR037219">
    <property type="entry name" value="Peptidase_M41-like"/>
</dbReference>
<name>A0A9W9VS81_9EURO</name>
<evidence type="ECO:0000256" key="2">
    <source>
        <dbReference type="SAM" id="MobiDB-lite"/>
    </source>
</evidence>
<keyword evidence="1" id="KW-0175">Coiled coil</keyword>
<sequence length="171" mass="18696">MDAVSRNYSEFLSDIAVAMGGRAAEELIYGPENVSSGISGDIQQATETAFTLITRFGYSKKLGNVDLSSNYDSLSSETKQEIEGEVRRLVEEARDKATKILTEKRDELELLTKALIEYETLTKDEMEKVLKGEKLEGKLLASPTAPLKLPEALQVPSLNPTGTEQPPTAAD</sequence>
<dbReference type="EMBL" id="JAPZBU010000009">
    <property type="protein sequence ID" value="KAJ5388275.1"/>
    <property type="molecule type" value="Genomic_DNA"/>
</dbReference>
<feature type="region of interest" description="Disordered" evidence="2">
    <location>
        <begin position="149"/>
        <end position="171"/>
    </location>
</feature>
<organism evidence="4 5">
    <name type="scientific">Penicillium cosmopolitanum</name>
    <dbReference type="NCBI Taxonomy" id="1131564"/>
    <lineage>
        <taxon>Eukaryota</taxon>
        <taxon>Fungi</taxon>
        <taxon>Dikarya</taxon>
        <taxon>Ascomycota</taxon>
        <taxon>Pezizomycotina</taxon>
        <taxon>Eurotiomycetes</taxon>
        <taxon>Eurotiomycetidae</taxon>
        <taxon>Eurotiales</taxon>
        <taxon>Aspergillaceae</taxon>
        <taxon>Penicillium</taxon>
    </lineage>
</organism>
<dbReference type="AlphaFoldDB" id="A0A9W9VS81"/>
<dbReference type="Proteomes" id="UP001147747">
    <property type="component" value="Unassembled WGS sequence"/>
</dbReference>
<feature type="domain" description="Peptidase M41" evidence="3">
    <location>
        <begin position="4"/>
        <end position="129"/>
    </location>
</feature>
<evidence type="ECO:0000259" key="3">
    <source>
        <dbReference type="Pfam" id="PF01434"/>
    </source>
</evidence>
<dbReference type="GO" id="GO:0004222">
    <property type="term" value="F:metalloendopeptidase activity"/>
    <property type="evidence" value="ECO:0007669"/>
    <property type="project" value="InterPro"/>
</dbReference>
<keyword evidence="5" id="KW-1185">Reference proteome</keyword>
<dbReference type="RefSeq" id="XP_056486073.1">
    <property type="nucleotide sequence ID" value="XM_056635453.1"/>
</dbReference>
<dbReference type="PANTHER" id="PTHR23076">
    <property type="entry name" value="METALLOPROTEASE M41 FTSH"/>
    <property type="match status" value="1"/>
</dbReference>
<dbReference type="SUPFAM" id="SSF140990">
    <property type="entry name" value="FtsH protease domain-like"/>
    <property type="match status" value="1"/>
</dbReference>
<dbReference type="GO" id="GO:0006515">
    <property type="term" value="P:protein quality control for misfolded or incompletely synthesized proteins"/>
    <property type="evidence" value="ECO:0007669"/>
    <property type="project" value="TreeGrafter"/>
</dbReference>
<dbReference type="InterPro" id="IPR000642">
    <property type="entry name" value="Peptidase_M41"/>
</dbReference>
<dbReference type="Pfam" id="PF01434">
    <property type="entry name" value="Peptidase_M41"/>
    <property type="match status" value="1"/>
</dbReference>
<dbReference type="Gene3D" id="1.20.58.760">
    <property type="entry name" value="Peptidase M41"/>
    <property type="match status" value="1"/>
</dbReference>
<reference evidence="4" key="1">
    <citation type="submission" date="2022-12" db="EMBL/GenBank/DDBJ databases">
        <authorList>
            <person name="Petersen C."/>
        </authorList>
    </citation>
    <scope>NUCLEOTIDE SEQUENCE</scope>
    <source>
        <strain evidence="4">IBT 29677</strain>
    </source>
</reference>
<dbReference type="GO" id="GO:0007005">
    <property type="term" value="P:mitochondrion organization"/>
    <property type="evidence" value="ECO:0007669"/>
    <property type="project" value="TreeGrafter"/>
</dbReference>
<protein>
    <submittedName>
        <fullName evidence="4">Intermembrane space AAA protease IAP-1</fullName>
    </submittedName>
</protein>